<feature type="transmembrane region" description="Helical" evidence="1">
    <location>
        <begin position="7"/>
        <end position="26"/>
    </location>
</feature>
<dbReference type="STRING" id="225937.HP15_966"/>
<evidence type="ECO:0000256" key="1">
    <source>
        <dbReference type="SAM" id="Phobius"/>
    </source>
</evidence>
<evidence type="ECO:0000313" key="2">
    <source>
        <dbReference type="EMBL" id="ADP96730.1"/>
    </source>
</evidence>
<proteinExistence type="predicted"/>
<keyword evidence="1" id="KW-0812">Transmembrane</keyword>
<name>E4PFI1_MARAH</name>
<dbReference type="HOGENOM" id="CLU_2316952_0_0_6"/>
<dbReference type="RefSeq" id="WP_014576445.1">
    <property type="nucleotide sequence ID" value="NC_017506.1"/>
</dbReference>
<organism evidence="2 3">
    <name type="scientific">Marinobacter adhaerens (strain DSM 23420 / HP15)</name>
    <dbReference type="NCBI Taxonomy" id="225937"/>
    <lineage>
        <taxon>Bacteria</taxon>
        <taxon>Pseudomonadati</taxon>
        <taxon>Pseudomonadota</taxon>
        <taxon>Gammaproteobacteria</taxon>
        <taxon>Pseudomonadales</taxon>
        <taxon>Marinobacteraceae</taxon>
        <taxon>Marinobacter</taxon>
    </lineage>
</organism>
<reference evidence="2 3" key="1">
    <citation type="journal article" date="2010" name="Stand. Genomic Sci.">
        <title>Complete genome sequence of Marinobacter adhaerens type strain (HP15), a diatom-interacting marine microorganism.</title>
        <authorList>
            <person name="Gardes A."/>
            <person name="Kaeppel E."/>
            <person name="Shehzad A."/>
            <person name="Seebah S."/>
            <person name="Teeling H."/>
            <person name="Yarza P."/>
            <person name="Glockner F.O."/>
            <person name="Grossart H.P."/>
            <person name="Ullrich M.S."/>
        </authorList>
    </citation>
    <scope>NUCLEOTIDE SEQUENCE [LARGE SCALE GENOMIC DNA]</scope>
    <source>
        <strain evidence="3">DSM 23420 / HP15</strain>
    </source>
</reference>
<evidence type="ECO:0000313" key="3">
    <source>
        <dbReference type="Proteomes" id="UP000007077"/>
    </source>
</evidence>
<keyword evidence="1" id="KW-1133">Transmembrane helix</keyword>
<dbReference type="EMBL" id="CP001978">
    <property type="protein sequence ID" value="ADP96730.1"/>
    <property type="molecule type" value="Genomic_DNA"/>
</dbReference>
<keyword evidence="1" id="KW-0472">Membrane</keyword>
<sequence>MSNIIENLSYVLPVFITAVMVIFLWFRRKTEVEFREISRSISYLDDEKDNKNSNIEKLVTRGDVELRVLEEITDASSRHYFLVEGNRQEKLSLSVSKMI</sequence>
<protein>
    <submittedName>
        <fullName evidence="2">ABC transporter related protein</fullName>
    </submittedName>
</protein>
<dbReference type="AlphaFoldDB" id="E4PFI1"/>
<dbReference type="KEGG" id="mad:HP15_966"/>
<accession>E4PFI1</accession>
<gene>
    <name evidence="2" type="ordered locus">HP15_966</name>
</gene>
<reference evidence="3" key="2">
    <citation type="submission" date="2010-02" db="EMBL/GenBank/DDBJ databases">
        <title>Complete genome sequence of Marinobacter adhaerens type strain (HP15).</title>
        <authorList>
            <person name="Gaerdes A.A.M."/>
            <person name="Kaeppel E."/>
            <person name="Shezad A."/>
            <person name="Seebah S."/>
            <person name="Teeling H."/>
            <person name="Yarza P."/>
            <person name="Gloeckner F.O."/>
            <person name="Ullrich M.S."/>
        </authorList>
    </citation>
    <scope>NUCLEOTIDE SEQUENCE [LARGE SCALE GENOMIC DNA]</scope>
    <source>
        <strain evidence="3">DSM 23420 / HP15</strain>
    </source>
</reference>
<dbReference type="Proteomes" id="UP000007077">
    <property type="component" value="Chromosome"/>
</dbReference>